<dbReference type="PROSITE" id="PS00375">
    <property type="entry name" value="UDPGT"/>
    <property type="match status" value="1"/>
</dbReference>
<reference evidence="5 6" key="1">
    <citation type="journal article" date="2022" name="Nat. Plants">
        <title>Genomes of leafy and leafless Platanthera orchids illuminate the evolution of mycoheterotrophy.</title>
        <authorList>
            <person name="Li M.H."/>
            <person name="Liu K.W."/>
            <person name="Li Z."/>
            <person name="Lu H.C."/>
            <person name="Ye Q.L."/>
            <person name="Zhang D."/>
            <person name="Wang J.Y."/>
            <person name="Li Y.F."/>
            <person name="Zhong Z.M."/>
            <person name="Liu X."/>
            <person name="Yu X."/>
            <person name="Liu D.K."/>
            <person name="Tu X.D."/>
            <person name="Liu B."/>
            <person name="Hao Y."/>
            <person name="Liao X.Y."/>
            <person name="Jiang Y.T."/>
            <person name="Sun W.H."/>
            <person name="Chen J."/>
            <person name="Chen Y.Q."/>
            <person name="Ai Y."/>
            <person name="Zhai J.W."/>
            <person name="Wu S.S."/>
            <person name="Zhou Z."/>
            <person name="Hsiao Y.Y."/>
            <person name="Wu W.L."/>
            <person name="Chen Y.Y."/>
            <person name="Lin Y.F."/>
            <person name="Hsu J.L."/>
            <person name="Li C.Y."/>
            <person name="Wang Z.W."/>
            <person name="Zhao X."/>
            <person name="Zhong W.Y."/>
            <person name="Ma X.K."/>
            <person name="Ma L."/>
            <person name="Huang J."/>
            <person name="Chen G.Z."/>
            <person name="Huang M.Z."/>
            <person name="Huang L."/>
            <person name="Peng D.H."/>
            <person name="Luo Y.B."/>
            <person name="Zou S.Q."/>
            <person name="Chen S.P."/>
            <person name="Lan S."/>
            <person name="Tsai W.C."/>
            <person name="Van de Peer Y."/>
            <person name="Liu Z.J."/>
        </authorList>
    </citation>
    <scope>NUCLEOTIDE SEQUENCE [LARGE SCALE GENOMIC DNA]</scope>
    <source>
        <strain evidence="5">Lor288</strain>
    </source>
</reference>
<evidence type="ECO:0000256" key="4">
    <source>
        <dbReference type="RuleBase" id="RU362057"/>
    </source>
</evidence>
<name>A0ABR2LLT5_9ASPA</name>
<dbReference type="CDD" id="cd03784">
    <property type="entry name" value="GT1_Gtf-like"/>
    <property type="match status" value="1"/>
</dbReference>
<evidence type="ECO:0000313" key="5">
    <source>
        <dbReference type="EMBL" id="KAK8943666.1"/>
    </source>
</evidence>
<gene>
    <name evidence="5" type="primary">GT7</name>
    <name evidence="5" type="ORF">KSP40_PGU010997</name>
</gene>
<protein>
    <recommendedName>
        <fullName evidence="4">Glycosyltransferase</fullName>
        <ecNumber evidence="4">2.4.1.-</ecNumber>
    </recommendedName>
</protein>
<dbReference type="EMBL" id="JBBWWR010000018">
    <property type="protein sequence ID" value="KAK8943666.1"/>
    <property type="molecule type" value="Genomic_DNA"/>
</dbReference>
<organism evidence="5 6">
    <name type="scientific">Platanthera guangdongensis</name>
    <dbReference type="NCBI Taxonomy" id="2320717"/>
    <lineage>
        <taxon>Eukaryota</taxon>
        <taxon>Viridiplantae</taxon>
        <taxon>Streptophyta</taxon>
        <taxon>Embryophyta</taxon>
        <taxon>Tracheophyta</taxon>
        <taxon>Spermatophyta</taxon>
        <taxon>Magnoliopsida</taxon>
        <taxon>Liliopsida</taxon>
        <taxon>Asparagales</taxon>
        <taxon>Orchidaceae</taxon>
        <taxon>Orchidoideae</taxon>
        <taxon>Orchideae</taxon>
        <taxon>Orchidinae</taxon>
        <taxon>Platanthera</taxon>
    </lineage>
</organism>
<dbReference type="InterPro" id="IPR035595">
    <property type="entry name" value="UDP_glycos_trans_CS"/>
</dbReference>
<evidence type="ECO:0000256" key="1">
    <source>
        <dbReference type="ARBA" id="ARBA00009995"/>
    </source>
</evidence>
<comment type="caution">
    <text evidence="5">The sequence shown here is derived from an EMBL/GenBank/DDBJ whole genome shotgun (WGS) entry which is preliminary data.</text>
</comment>
<dbReference type="PANTHER" id="PTHR48047:SF19">
    <property type="entry name" value="GLYCOSYLTRANSFERASE"/>
    <property type="match status" value="1"/>
</dbReference>
<dbReference type="InterPro" id="IPR002213">
    <property type="entry name" value="UDP_glucos_trans"/>
</dbReference>
<evidence type="ECO:0000256" key="2">
    <source>
        <dbReference type="ARBA" id="ARBA00022679"/>
    </source>
</evidence>
<keyword evidence="3" id="KW-0328">Glycosyltransferase</keyword>
<accession>A0ABR2LLT5</accession>
<dbReference type="Proteomes" id="UP001412067">
    <property type="component" value="Unassembled WGS sequence"/>
</dbReference>
<proteinExistence type="inferred from homology"/>
<dbReference type="EC" id="2.4.1.-" evidence="4"/>
<dbReference type="Pfam" id="PF00201">
    <property type="entry name" value="UDPGT"/>
    <property type="match status" value="1"/>
</dbReference>
<keyword evidence="2 3" id="KW-0808">Transferase</keyword>
<comment type="similarity">
    <text evidence="1 3">Belongs to the UDP-glycosyltransferase family.</text>
</comment>
<dbReference type="PANTHER" id="PTHR48047">
    <property type="entry name" value="GLYCOSYLTRANSFERASE"/>
    <property type="match status" value="1"/>
</dbReference>
<sequence>MEGEDGEETTKRRRLPLSGVFFPMVSPGHMIPLIDIAKLLSRRGVSTTIVTTAGNDPLARPAIDRANSDSSTTLALPIELILLPFPPSSTPPPHNRQNLTNIPPLDYTQLLLALATLLPSLRDLLSRRRPDFFVSDAVFTWTADLALDLGIPRIVFEGPGAFPLCVHESLSLISVDDETTPIVVGDLPDPIQLARSELSNIFNYPEMIRAMKDAEEKSFGVVVNTFSGLEPAYAKLYSCRRAGRRVWFIGPVWQSSNEDDIARADRGGRSHPPDTARLMRWLDEQPVRSVVYVCFGSLCDFDAAQMRETAAGLEAAGHRFVWAVRDSEGMPTPEGWLPEGFEERVEGRGMVVRGWVAQVAILFHAGVGAFVTHCGWNSTLEGVAAGLPMVAWPLMYEQFVNARLITDVLRVGVGVGKRPGETVMAGMLAAAVRKVMEEGGEEAEEFRRRAVKLGALAREAVGVGGSSYEDVGRMVEELRAESSIRFGRQ</sequence>
<evidence type="ECO:0000256" key="3">
    <source>
        <dbReference type="RuleBase" id="RU003718"/>
    </source>
</evidence>
<dbReference type="Gene3D" id="3.40.50.2000">
    <property type="entry name" value="Glycogen Phosphorylase B"/>
    <property type="match status" value="2"/>
</dbReference>
<evidence type="ECO:0000313" key="6">
    <source>
        <dbReference type="Proteomes" id="UP001412067"/>
    </source>
</evidence>
<keyword evidence="6" id="KW-1185">Reference proteome</keyword>
<dbReference type="SUPFAM" id="SSF53756">
    <property type="entry name" value="UDP-Glycosyltransferase/glycogen phosphorylase"/>
    <property type="match status" value="1"/>
</dbReference>